<sequence>MPNMGFISVTVRRLLCGVDQLKTCTAMSGPHSHNHPPHLQKKDLALP</sequence>
<protein>
    <submittedName>
        <fullName evidence="2">Uncharacterized protein</fullName>
    </submittedName>
</protein>
<reference evidence="2" key="2">
    <citation type="journal article" date="2015" name="Fish Shellfish Immunol.">
        <title>Early steps in the European eel (Anguilla anguilla)-Vibrio vulnificus interaction in the gills: Role of the RtxA13 toxin.</title>
        <authorList>
            <person name="Callol A."/>
            <person name="Pajuelo D."/>
            <person name="Ebbesson L."/>
            <person name="Teles M."/>
            <person name="MacKenzie S."/>
            <person name="Amaro C."/>
        </authorList>
    </citation>
    <scope>NUCLEOTIDE SEQUENCE</scope>
</reference>
<name>A0A0E9PF37_ANGAN</name>
<reference evidence="2" key="1">
    <citation type="submission" date="2014-11" db="EMBL/GenBank/DDBJ databases">
        <authorList>
            <person name="Amaro Gonzalez C."/>
        </authorList>
    </citation>
    <scope>NUCLEOTIDE SEQUENCE</scope>
</reference>
<dbReference type="AlphaFoldDB" id="A0A0E9PF37"/>
<organism evidence="2">
    <name type="scientific">Anguilla anguilla</name>
    <name type="common">European freshwater eel</name>
    <name type="synonym">Muraena anguilla</name>
    <dbReference type="NCBI Taxonomy" id="7936"/>
    <lineage>
        <taxon>Eukaryota</taxon>
        <taxon>Metazoa</taxon>
        <taxon>Chordata</taxon>
        <taxon>Craniata</taxon>
        <taxon>Vertebrata</taxon>
        <taxon>Euteleostomi</taxon>
        <taxon>Actinopterygii</taxon>
        <taxon>Neopterygii</taxon>
        <taxon>Teleostei</taxon>
        <taxon>Anguilliformes</taxon>
        <taxon>Anguillidae</taxon>
        <taxon>Anguilla</taxon>
    </lineage>
</organism>
<feature type="region of interest" description="Disordered" evidence="1">
    <location>
        <begin position="26"/>
        <end position="47"/>
    </location>
</feature>
<accession>A0A0E9PF37</accession>
<evidence type="ECO:0000313" key="2">
    <source>
        <dbReference type="EMBL" id="JAH02458.1"/>
    </source>
</evidence>
<proteinExistence type="predicted"/>
<dbReference type="EMBL" id="GBXM01106119">
    <property type="protein sequence ID" value="JAH02458.1"/>
    <property type="molecule type" value="Transcribed_RNA"/>
</dbReference>
<evidence type="ECO:0000256" key="1">
    <source>
        <dbReference type="SAM" id="MobiDB-lite"/>
    </source>
</evidence>